<dbReference type="EC" id="4.1.3.27" evidence="3"/>
<evidence type="ECO:0000313" key="9">
    <source>
        <dbReference type="Proteomes" id="UP000010469"/>
    </source>
</evidence>
<dbReference type="InterPro" id="IPR015890">
    <property type="entry name" value="Chorismate_C"/>
</dbReference>
<dbReference type="InParanoid" id="L0A8Z0"/>
<dbReference type="RefSeq" id="WP_015231787.1">
    <property type="nucleotide sequence ID" value="NC_019791.1"/>
</dbReference>
<dbReference type="Gene3D" id="3.60.120.10">
    <property type="entry name" value="Anthranilate synthase"/>
    <property type="match status" value="1"/>
</dbReference>
<dbReference type="InterPro" id="IPR019999">
    <property type="entry name" value="Anth_synth_I-like"/>
</dbReference>
<comment type="pathway">
    <text evidence="1">Amino-acid biosynthesis; L-tryptophan biosynthesis; L-tryptophan from chorismate: step 1/5.</text>
</comment>
<comment type="catalytic activity">
    <reaction evidence="5">
        <text>chorismate + L-glutamine = anthranilate + pyruvate + L-glutamate + H(+)</text>
        <dbReference type="Rhea" id="RHEA:21732"/>
        <dbReference type="ChEBI" id="CHEBI:15361"/>
        <dbReference type="ChEBI" id="CHEBI:15378"/>
        <dbReference type="ChEBI" id="CHEBI:16567"/>
        <dbReference type="ChEBI" id="CHEBI:29748"/>
        <dbReference type="ChEBI" id="CHEBI:29985"/>
        <dbReference type="ChEBI" id="CHEBI:58359"/>
        <dbReference type="EC" id="4.1.3.27"/>
    </reaction>
</comment>
<evidence type="ECO:0000259" key="7">
    <source>
        <dbReference type="Pfam" id="PF04715"/>
    </source>
</evidence>
<name>L0A8Z0_CALLD</name>
<accession>L0A8Z0</accession>
<keyword evidence="9" id="KW-1185">Reference proteome</keyword>
<dbReference type="AlphaFoldDB" id="L0A8Z0"/>
<evidence type="ECO:0000256" key="5">
    <source>
        <dbReference type="ARBA" id="ARBA00047683"/>
    </source>
</evidence>
<comment type="similarity">
    <text evidence="2">Belongs to the anthranilate synthase component I family.</text>
</comment>
<sequence>MNYKSLENMMRFINNENDFFAILEDSNKREIRIYYGKKSYFIGNDKNFLNNLEEFNRGNEYAIGYISYDSVKLWEKVKDINEEAEKWPYAEFFIPENQIIINDINNEFRKEINSENVSTKFYDQSLDKELYEQGVRKILDYIHKGYAFQVVLSRFYRYLLHGDPIEIYIKLRKISPSPYNFYIKFHDRILIGSSPELLFKYDNNVKTYPIAGTRPRGKSEEEDKKLEFELLNSEKDRAEHLMLLDLARNDLGKISIPGSVEVLKSFYIEKYSHVQHIVSEVVGKLDKRKGLKDIIKAMFPAGTVSGAPKVFAMNLIEDLERYKRGPYAGIVGYYNKNEGEFAITIRTALINKEIMRIQAGAGIVYDSIPENEFFETEYKLMALKEAIGDK</sequence>
<reference evidence="9" key="1">
    <citation type="submission" date="2012-03" db="EMBL/GenBank/DDBJ databases">
        <title>Complete genome of Caldisphaera lagunensis DSM 15908.</title>
        <authorList>
            <person name="Lucas S."/>
            <person name="Copeland A."/>
            <person name="Lapidus A."/>
            <person name="Glavina del Rio T."/>
            <person name="Dalin E."/>
            <person name="Tice H."/>
            <person name="Bruce D."/>
            <person name="Goodwin L."/>
            <person name="Pitluck S."/>
            <person name="Peters L."/>
            <person name="Mikhailova N."/>
            <person name="Teshima H."/>
            <person name="Kyrpides N."/>
            <person name="Mavromatis K."/>
            <person name="Ivanova N."/>
            <person name="Brettin T."/>
            <person name="Detter J.C."/>
            <person name="Han C."/>
            <person name="Larimer F."/>
            <person name="Land M."/>
            <person name="Hauser L."/>
            <person name="Markowitz V."/>
            <person name="Cheng J.-F."/>
            <person name="Hugenholtz P."/>
            <person name="Woyke T."/>
            <person name="Wu D."/>
            <person name="Spring S."/>
            <person name="Schroeder M."/>
            <person name="Brambilla E."/>
            <person name="Klenk H.-P."/>
            <person name="Eisen J.A."/>
        </authorList>
    </citation>
    <scope>NUCLEOTIDE SEQUENCE [LARGE SCALE GENOMIC DNA]</scope>
    <source>
        <strain evidence="9">DSM 15908 / JCM 11604 / IC-154</strain>
    </source>
</reference>
<dbReference type="Pfam" id="PF04715">
    <property type="entry name" value="Anth_synt_I_N"/>
    <property type="match status" value="1"/>
</dbReference>
<dbReference type="GeneID" id="14211361"/>
<dbReference type="OrthoDB" id="25514at2157"/>
<dbReference type="KEGG" id="clg:Calag_0101"/>
<dbReference type="InterPro" id="IPR006805">
    <property type="entry name" value="Anth_synth_I_N"/>
</dbReference>
<protein>
    <recommendedName>
        <fullName evidence="3">anthranilate synthase</fullName>
        <ecNumber evidence="3">4.1.3.27</ecNumber>
    </recommendedName>
</protein>
<evidence type="ECO:0000256" key="3">
    <source>
        <dbReference type="ARBA" id="ARBA00012266"/>
    </source>
</evidence>
<evidence type="ECO:0000259" key="6">
    <source>
        <dbReference type="Pfam" id="PF00425"/>
    </source>
</evidence>
<keyword evidence="4" id="KW-0057">Aromatic amino acid biosynthesis</keyword>
<dbReference type="STRING" id="1056495.Calag_0101"/>
<proteinExistence type="inferred from homology"/>
<feature type="domain" description="Anthranilate synthase component I N-terminal" evidence="7">
    <location>
        <begin position="62"/>
        <end position="107"/>
    </location>
</feature>
<evidence type="ECO:0000256" key="4">
    <source>
        <dbReference type="ARBA" id="ARBA00022822"/>
    </source>
</evidence>
<dbReference type="GO" id="GO:0004049">
    <property type="term" value="F:anthranilate synthase activity"/>
    <property type="evidence" value="ECO:0007669"/>
    <property type="project" value="UniProtKB-EC"/>
</dbReference>
<dbReference type="SUPFAM" id="SSF56322">
    <property type="entry name" value="ADC synthase"/>
    <property type="match status" value="1"/>
</dbReference>
<feature type="domain" description="Chorismate-utilising enzyme C-terminal" evidence="6">
    <location>
        <begin position="128"/>
        <end position="379"/>
    </location>
</feature>
<gene>
    <name evidence="8" type="ordered locus">Calag_0101</name>
</gene>
<evidence type="ECO:0000256" key="2">
    <source>
        <dbReference type="ARBA" id="ARBA00009562"/>
    </source>
</evidence>
<keyword evidence="4" id="KW-0028">Amino-acid biosynthesis</keyword>
<keyword evidence="4" id="KW-0822">Tryptophan biosynthesis</keyword>
<dbReference type="InterPro" id="IPR005801">
    <property type="entry name" value="ADC_synthase"/>
</dbReference>
<organism evidence="8 9">
    <name type="scientific">Caldisphaera lagunensis (strain DSM 15908 / JCM 11604 / ANMR 0165 / IC-154)</name>
    <dbReference type="NCBI Taxonomy" id="1056495"/>
    <lineage>
        <taxon>Archaea</taxon>
        <taxon>Thermoproteota</taxon>
        <taxon>Thermoprotei</taxon>
        <taxon>Acidilobales</taxon>
        <taxon>Caldisphaeraceae</taxon>
        <taxon>Caldisphaera</taxon>
    </lineage>
</organism>
<dbReference type="HOGENOM" id="CLU_006493_9_3_2"/>
<dbReference type="eggNOG" id="arCOG02014">
    <property type="taxonomic scope" value="Archaea"/>
</dbReference>
<dbReference type="PANTHER" id="PTHR11236:SF9">
    <property type="entry name" value="ANTHRANILATE SYNTHASE COMPONENT 1"/>
    <property type="match status" value="1"/>
</dbReference>
<dbReference type="Pfam" id="PF00425">
    <property type="entry name" value="Chorismate_bind"/>
    <property type="match status" value="1"/>
</dbReference>
<dbReference type="GO" id="GO:0000162">
    <property type="term" value="P:L-tryptophan biosynthetic process"/>
    <property type="evidence" value="ECO:0007669"/>
    <property type="project" value="UniProtKB-UniPathway"/>
</dbReference>
<dbReference type="UniPathway" id="UPA00035">
    <property type="reaction ID" value="UER00040"/>
</dbReference>
<dbReference type="PANTHER" id="PTHR11236">
    <property type="entry name" value="AMINOBENZOATE/ANTHRANILATE SYNTHASE"/>
    <property type="match status" value="1"/>
</dbReference>
<evidence type="ECO:0000313" key="8">
    <source>
        <dbReference type="EMBL" id="AFZ69889.1"/>
    </source>
</evidence>
<dbReference type="PRINTS" id="PR00095">
    <property type="entry name" value="ANTSNTHASEI"/>
</dbReference>
<dbReference type="FunCoup" id="L0A8Z0">
    <property type="interactions" value="158"/>
</dbReference>
<dbReference type="Proteomes" id="UP000010469">
    <property type="component" value="Chromosome"/>
</dbReference>
<dbReference type="EMBL" id="CP003378">
    <property type="protein sequence ID" value="AFZ69889.1"/>
    <property type="molecule type" value="Genomic_DNA"/>
</dbReference>
<evidence type="ECO:0000256" key="1">
    <source>
        <dbReference type="ARBA" id="ARBA00004873"/>
    </source>
</evidence>